<proteinExistence type="predicted"/>
<dbReference type="PANTHER" id="PTHR33116">
    <property type="entry name" value="REVERSE TRANSCRIPTASE ZINC-BINDING DOMAIN-CONTAINING PROTEIN-RELATED-RELATED"/>
    <property type="match status" value="1"/>
</dbReference>
<accession>A0A803QFT9</accession>
<reference evidence="1" key="2">
    <citation type="submission" date="2021-03" db="UniProtKB">
        <authorList>
            <consortium name="EnsemblPlants"/>
        </authorList>
    </citation>
    <scope>IDENTIFICATION</scope>
</reference>
<dbReference type="Proteomes" id="UP000596661">
    <property type="component" value="Chromosome 9"/>
</dbReference>
<dbReference type="EMBL" id="UZAU01000723">
    <property type="status" value="NOT_ANNOTATED_CDS"/>
    <property type="molecule type" value="Genomic_DNA"/>
</dbReference>
<sequence>MPIYAMSTAKILLASCRELNALMRKYWWLGNVEKNRFLALKAWDRICQPKASGGLGVRRCEDMNKALFTKLAWSLATKEQKPWVSCLLNKYFRYDCFLNVSSKSSDSYQWKCILDTRSTILRGSISVAALGNSIDFWHQPWIPWLEYQEFVELMNIGLRNRGYTIKTLADISIGNNWNEEMVLQIFGSEMGNQILAIPRIPSPYQGRMYWKSSPKDTFSVKAAYCVEQCWRFAPVKNIWKWIWERNAFCINNVHVNPSLALAKAEKDFLELQIVPFRKDHEGYNHTNDSMRNGVILVPAIKQVCHVLFTDASWVRGEAGIAAISVNTSSGCWFVNSQKLQVVSALEGELRAILLALNWAVE</sequence>
<dbReference type="PANTHER" id="PTHR33116:SF86">
    <property type="entry name" value="REVERSE TRANSCRIPTASE DOMAIN-CONTAINING PROTEIN"/>
    <property type="match status" value="1"/>
</dbReference>
<name>A0A803QFT9_CANSA</name>
<dbReference type="EnsemblPlants" id="evm.model.09.335">
    <property type="protein sequence ID" value="cds.evm.model.09.335"/>
    <property type="gene ID" value="evm.TU.09.335"/>
</dbReference>
<dbReference type="AlphaFoldDB" id="A0A803QFT9"/>
<evidence type="ECO:0000313" key="1">
    <source>
        <dbReference type="EnsemblPlants" id="cds.evm.model.09.335"/>
    </source>
</evidence>
<keyword evidence="2" id="KW-1185">Reference proteome</keyword>
<evidence type="ECO:0000313" key="2">
    <source>
        <dbReference type="Proteomes" id="UP000596661"/>
    </source>
</evidence>
<dbReference type="Gramene" id="evm.model.09.335">
    <property type="protein sequence ID" value="cds.evm.model.09.335"/>
    <property type="gene ID" value="evm.TU.09.335"/>
</dbReference>
<organism evidence="1 2">
    <name type="scientific">Cannabis sativa</name>
    <name type="common">Hemp</name>
    <name type="synonym">Marijuana</name>
    <dbReference type="NCBI Taxonomy" id="3483"/>
    <lineage>
        <taxon>Eukaryota</taxon>
        <taxon>Viridiplantae</taxon>
        <taxon>Streptophyta</taxon>
        <taxon>Embryophyta</taxon>
        <taxon>Tracheophyta</taxon>
        <taxon>Spermatophyta</taxon>
        <taxon>Magnoliopsida</taxon>
        <taxon>eudicotyledons</taxon>
        <taxon>Gunneridae</taxon>
        <taxon>Pentapetalae</taxon>
        <taxon>rosids</taxon>
        <taxon>fabids</taxon>
        <taxon>Rosales</taxon>
        <taxon>Cannabaceae</taxon>
        <taxon>Cannabis</taxon>
    </lineage>
</organism>
<protein>
    <recommendedName>
        <fullName evidence="3">RNase H type-1 domain-containing protein</fullName>
    </recommendedName>
</protein>
<reference evidence="1" key="1">
    <citation type="submission" date="2018-11" db="EMBL/GenBank/DDBJ databases">
        <authorList>
            <person name="Grassa J C."/>
        </authorList>
    </citation>
    <scope>NUCLEOTIDE SEQUENCE [LARGE SCALE GENOMIC DNA]</scope>
</reference>
<evidence type="ECO:0008006" key="3">
    <source>
        <dbReference type="Google" id="ProtNLM"/>
    </source>
</evidence>